<proteinExistence type="predicted"/>
<dbReference type="AlphaFoldDB" id="A0A0C3QF82"/>
<evidence type="ECO:0000313" key="1">
    <source>
        <dbReference type="EMBL" id="KIO23839.1"/>
    </source>
</evidence>
<dbReference type="Proteomes" id="UP000054248">
    <property type="component" value="Unassembled WGS sequence"/>
</dbReference>
<name>A0A0C3QF82_9AGAM</name>
<sequence>MVFQVDHCSRRISTRGTCCGALIQRRGSDDGIGHILRSSHTSNIFVYVVCPGVKLRTTRTNIRMPRSRRNNSNNEALIMKCLEEVHNA</sequence>
<reference evidence="1 2" key="1">
    <citation type="submission" date="2014-04" db="EMBL/GenBank/DDBJ databases">
        <authorList>
            <consortium name="DOE Joint Genome Institute"/>
            <person name="Kuo A."/>
            <person name="Girlanda M."/>
            <person name="Perotto S."/>
            <person name="Kohler A."/>
            <person name="Nagy L.G."/>
            <person name="Floudas D."/>
            <person name="Copeland A."/>
            <person name="Barry K.W."/>
            <person name="Cichocki N."/>
            <person name="Veneault-Fourrey C."/>
            <person name="LaButti K."/>
            <person name="Lindquist E.A."/>
            <person name="Lipzen A."/>
            <person name="Lundell T."/>
            <person name="Morin E."/>
            <person name="Murat C."/>
            <person name="Sun H."/>
            <person name="Tunlid A."/>
            <person name="Henrissat B."/>
            <person name="Grigoriev I.V."/>
            <person name="Hibbett D.S."/>
            <person name="Martin F."/>
            <person name="Nordberg H.P."/>
            <person name="Cantor M.N."/>
            <person name="Hua S.X."/>
        </authorList>
    </citation>
    <scope>NUCLEOTIDE SEQUENCE [LARGE SCALE GENOMIC DNA]</scope>
    <source>
        <strain evidence="1 2">MUT 4182</strain>
    </source>
</reference>
<dbReference type="EMBL" id="KN823075">
    <property type="protein sequence ID" value="KIO23839.1"/>
    <property type="molecule type" value="Genomic_DNA"/>
</dbReference>
<reference evidence="2" key="2">
    <citation type="submission" date="2015-01" db="EMBL/GenBank/DDBJ databases">
        <title>Evolutionary Origins and Diversification of the Mycorrhizal Mutualists.</title>
        <authorList>
            <consortium name="DOE Joint Genome Institute"/>
            <consortium name="Mycorrhizal Genomics Consortium"/>
            <person name="Kohler A."/>
            <person name="Kuo A."/>
            <person name="Nagy L.G."/>
            <person name="Floudas D."/>
            <person name="Copeland A."/>
            <person name="Barry K.W."/>
            <person name="Cichocki N."/>
            <person name="Veneault-Fourrey C."/>
            <person name="LaButti K."/>
            <person name="Lindquist E.A."/>
            <person name="Lipzen A."/>
            <person name="Lundell T."/>
            <person name="Morin E."/>
            <person name="Murat C."/>
            <person name="Riley R."/>
            <person name="Ohm R."/>
            <person name="Sun H."/>
            <person name="Tunlid A."/>
            <person name="Henrissat B."/>
            <person name="Grigoriev I.V."/>
            <person name="Hibbett D.S."/>
            <person name="Martin F."/>
        </authorList>
    </citation>
    <scope>NUCLEOTIDE SEQUENCE [LARGE SCALE GENOMIC DNA]</scope>
    <source>
        <strain evidence="2">MUT 4182</strain>
    </source>
</reference>
<gene>
    <name evidence="1" type="ORF">M407DRAFT_106912</name>
</gene>
<dbReference type="HOGENOM" id="CLU_2470717_0_0_1"/>
<keyword evidence="2" id="KW-1185">Reference proteome</keyword>
<protein>
    <submittedName>
        <fullName evidence="1">Uncharacterized protein</fullName>
    </submittedName>
</protein>
<evidence type="ECO:0000313" key="2">
    <source>
        <dbReference type="Proteomes" id="UP000054248"/>
    </source>
</evidence>
<accession>A0A0C3QF82</accession>
<organism evidence="1 2">
    <name type="scientific">Tulasnella calospora MUT 4182</name>
    <dbReference type="NCBI Taxonomy" id="1051891"/>
    <lineage>
        <taxon>Eukaryota</taxon>
        <taxon>Fungi</taxon>
        <taxon>Dikarya</taxon>
        <taxon>Basidiomycota</taxon>
        <taxon>Agaricomycotina</taxon>
        <taxon>Agaricomycetes</taxon>
        <taxon>Cantharellales</taxon>
        <taxon>Tulasnellaceae</taxon>
        <taxon>Tulasnella</taxon>
    </lineage>
</organism>